<dbReference type="KEGG" id="mlr:MELLADRAFT_79679"/>
<dbReference type="SUPFAM" id="SSF54637">
    <property type="entry name" value="Thioesterase/thiol ester dehydrase-isomerase"/>
    <property type="match status" value="1"/>
</dbReference>
<dbReference type="Gene3D" id="3.90.25.70">
    <property type="match status" value="1"/>
</dbReference>
<dbReference type="InterPro" id="IPR016035">
    <property type="entry name" value="Acyl_Trfase/lysoPLipase"/>
</dbReference>
<dbReference type="STRING" id="747676.F4S9Z4"/>
<dbReference type="FunFam" id="3.90.25.70:FF:000001">
    <property type="entry name" value="Fatty acid synthase subunit alpha"/>
    <property type="match status" value="1"/>
</dbReference>
<dbReference type="GO" id="GO:0008897">
    <property type="term" value="F:holo-[acyl-carrier-protein] synthase activity"/>
    <property type="evidence" value="ECO:0007669"/>
    <property type="project" value="InterPro"/>
</dbReference>
<dbReference type="PRINTS" id="PR01483">
    <property type="entry name" value="FASYNTHASE"/>
</dbReference>
<evidence type="ECO:0000313" key="6">
    <source>
        <dbReference type="EMBL" id="EGF98545.1"/>
    </source>
</evidence>
<dbReference type="eggNOG" id="ENOG502QQJX">
    <property type="taxonomic scope" value="Eukaryota"/>
</dbReference>
<dbReference type="InterPro" id="IPR040883">
    <property type="entry name" value="FAS_meander"/>
</dbReference>
<dbReference type="VEuPathDB" id="FungiDB:MELLADRAFT_79679"/>
<dbReference type="FunFam" id="3.30.70.3330:FF:000001">
    <property type="entry name" value="Fatty acid synthase subunit beta dehydratase"/>
    <property type="match status" value="1"/>
</dbReference>
<dbReference type="GeneID" id="18933303"/>
<dbReference type="Pfam" id="PF00698">
    <property type="entry name" value="Acyl_transf_1"/>
    <property type="match status" value="2"/>
</dbReference>
<dbReference type="Gene3D" id="3.30.70.3330">
    <property type="match status" value="1"/>
</dbReference>
<gene>
    <name evidence="6" type="ORF">MELLADRAFT_79679</name>
</gene>
<dbReference type="Gene3D" id="3.40.50.720">
    <property type="entry name" value="NAD(P)-binding Rossmann-like Domain"/>
    <property type="match status" value="2"/>
</dbReference>
<proteinExistence type="predicted"/>
<dbReference type="InterPro" id="IPR041550">
    <property type="entry name" value="FASI_helical"/>
</dbReference>
<dbReference type="GO" id="GO:0019171">
    <property type="term" value="F:(3R)-hydroxyacyl-[acyl-carrier-protein] dehydratase activity"/>
    <property type="evidence" value="ECO:0007669"/>
    <property type="project" value="InterPro"/>
</dbReference>
<dbReference type="Pfam" id="PF17951">
    <property type="entry name" value="FAS_meander"/>
    <property type="match status" value="1"/>
</dbReference>
<evidence type="ECO:0000256" key="3">
    <source>
        <dbReference type="ARBA" id="ARBA00022679"/>
    </source>
</evidence>
<dbReference type="InterPro" id="IPR029069">
    <property type="entry name" value="HotDog_dom_sf"/>
</dbReference>
<dbReference type="GO" id="GO:0004312">
    <property type="term" value="F:fatty acid synthase activity"/>
    <property type="evidence" value="ECO:0007669"/>
    <property type="project" value="InterPro"/>
</dbReference>
<dbReference type="RefSeq" id="XP_007418181.1">
    <property type="nucleotide sequence ID" value="XM_007418119.1"/>
</dbReference>
<accession>F4S9Z4</accession>
<dbReference type="Pfam" id="PF18325">
    <property type="entry name" value="Fas_alpha_ACP"/>
    <property type="match status" value="1"/>
</dbReference>
<evidence type="ECO:0000256" key="4">
    <source>
        <dbReference type="ARBA" id="ARBA00022801"/>
    </source>
</evidence>
<evidence type="ECO:0000256" key="1">
    <source>
        <dbReference type="ARBA" id="ARBA00022450"/>
    </source>
</evidence>
<dbReference type="PANTHER" id="PTHR10982:SF21">
    <property type="entry name" value="FATTY ACID SYNTHASE SUBUNIT BETA"/>
    <property type="match status" value="1"/>
</dbReference>
<name>F4S9Z4_MELLP</name>
<dbReference type="GO" id="GO:0005835">
    <property type="term" value="C:fatty acid synthase complex"/>
    <property type="evidence" value="ECO:0007669"/>
    <property type="project" value="InterPro"/>
</dbReference>
<dbReference type="Gene3D" id="3.40.366.10">
    <property type="entry name" value="Malonyl-Coenzyme A Acyl Carrier Protein, domain 2"/>
    <property type="match status" value="1"/>
</dbReference>
<sequence>MAEIDFTCLETITVGYSTPADATPTTPLKVSQIDLQYKYSPETPWAPIHEVSDGRVERIKKHYCHIWDLGTEEELEQLPTSPNAVFEGPEVTITAQDVESFTNVTLNKSDVYRASNARMEVPMDFSIKLGWKAIMKPLFPKSVPGDLLALVGDVVVSEAKIASITNSETGKTVSVKGTVFLLKDGAKVAVMDVLLSFFYRGRFDDYDATFMSEDDPEYKVTMATTTDIATLTFKASSSYRYREKSVYSNVQVEGFTYLTGLGADPNQLVQVATITYNSSLPSRGNPVVEYLKRSGSPVGQHILFTNGGYVIKDDHPEELSTPPSNQAYSHSSSDWNPIHCNPYFASLASLPGTITHAMWSSAATRSVVERVAAEGHGSLVKSYDVSFTGMLLPNTPLKVELKHIGQTSRGNKLISVTTLALPSESSSSTPPTKVLVGTAEVAQAPTAYVFTGQGSQEQGMGLFLYNESAVAKTVWDEADRNLGEVYGFSIPEIVRNNPKEKVVHFGGIKGHGIRQRYMEMSYQTTDKDGNVKTLPLFGDIDLRTSQYTFSSPTGLLYATQFAHIALVVTEKAAFEDMREKGLVQVGAAFAGHSLGEYSALASMAGILPISSSVDVVFFRALREVVETISKRCNVLVEIVNFNVEGQQYVAAGELVALQTLTNVLNFLKIQNIDIAKLQAMMLLEEVKDKLTEIVDECHKESVAKEKKDGFIVLERGFASIPLPGIDVPFHSRYLWAGVMPFRAYLSKKLNPAHLNPELLIGKYIPNLIAEPFQISREYADRIYQQTNSPRLEKALKNWTADGWDLPENRNKLGYVIIVGLLAYQFASKWLTSLMTCEPRPVLWVQTQDRLFSPEEFNIQRLIESGPCPTLTGMAARTLKLKFEKSDLASNMTREILCISKNSKEIYYQYENEVEEAPEEAPAAASSSAAAPGVAAAPVAVAAPAASAGPAVAVPREPLKAVETLRVLIAQGLKKPLSEVPLSKAIKDLVGGKYTLQNELLGSAQAEFGSAPDKAEEMPLDELGAALGSSYSGTMGKHTSRLVSRLIGSKMPGGFGMSGCLVIMNRANPALLDYMQYYLDNTDALKGERYRLAKDFGQILLSNCREAIGTAPMYRDSLIESTSTIRSKEQTICKSTKTSLFEWDSEELIKSRTMTNESNPGHEKSWILNQDQHYQGRIIELNDEEIGMSPDDRQSVFDMIHKKPDPNSVPHNPLISKPKGVRVCRECLTIVLRRQSMTYPIDLPEYLKLYSILKQLQDEIERSLPEFQEMMINSKSKALIPAERIESNTISKENEVLPFNSNSNSIQTSLSNQTNQDFNQLNVLLEQERLVEGYLEEANSRRQLEDSVSLKISLIEFAKLVTKWVYSSKLTTLYLDVLTEIASAGTTFEHKNALLTGVGKGSIGVEILKGLLSGGAQVVVTTSRYSRATVEY</sequence>
<protein>
    <recommendedName>
        <fullName evidence="5">Malonyl-CoA:ACP transacylase (MAT) domain-containing protein</fullName>
    </recommendedName>
</protein>
<dbReference type="SUPFAM" id="SSF52151">
    <property type="entry name" value="FabD/lysophospholipase-like"/>
    <property type="match status" value="1"/>
</dbReference>
<organism evidence="7">
    <name type="scientific">Melampsora larici-populina (strain 98AG31 / pathotype 3-4-7)</name>
    <name type="common">Poplar leaf rust fungus</name>
    <dbReference type="NCBI Taxonomy" id="747676"/>
    <lineage>
        <taxon>Eukaryota</taxon>
        <taxon>Fungi</taxon>
        <taxon>Dikarya</taxon>
        <taxon>Basidiomycota</taxon>
        <taxon>Pucciniomycotina</taxon>
        <taxon>Pucciniomycetes</taxon>
        <taxon>Pucciniales</taxon>
        <taxon>Melampsoraceae</taxon>
        <taxon>Melampsora</taxon>
    </lineage>
</organism>
<dbReference type="OrthoDB" id="4251012at2759"/>
<dbReference type="GO" id="GO:0006633">
    <property type="term" value="P:fatty acid biosynthetic process"/>
    <property type="evidence" value="ECO:0007669"/>
    <property type="project" value="InterPro"/>
</dbReference>
<dbReference type="InterPro" id="IPR040899">
    <property type="entry name" value="Fas_alpha_ACP"/>
</dbReference>
<dbReference type="Gene3D" id="3.10.129.10">
    <property type="entry name" value="Hotdog Thioesterase"/>
    <property type="match status" value="1"/>
</dbReference>
<keyword evidence="1" id="KW-0596">Phosphopantetheine</keyword>
<dbReference type="Proteomes" id="UP000001072">
    <property type="component" value="Unassembled WGS sequence"/>
</dbReference>
<dbReference type="PANTHER" id="PTHR10982">
    <property type="entry name" value="MALONYL COA-ACYL CARRIER PROTEIN TRANSACYLASE"/>
    <property type="match status" value="1"/>
</dbReference>
<keyword evidence="2" id="KW-0597">Phosphoprotein</keyword>
<dbReference type="Gene3D" id="6.10.60.10">
    <property type="match status" value="1"/>
</dbReference>
<dbReference type="Pfam" id="PF01575">
    <property type="entry name" value="MaoC_dehydratas"/>
    <property type="match status" value="1"/>
</dbReference>
<evidence type="ECO:0000259" key="5">
    <source>
        <dbReference type="SMART" id="SM00827"/>
    </source>
</evidence>
<dbReference type="EMBL" id="GL883174">
    <property type="protein sequence ID" value="EGF98545.1"/>
    <property type="molecule type" value="Genomic_DNA"/>
</dbReference>
<dbReference type="Pfam" id="PF18314">
    <property type="entry name" value="FAS_I_H"/>
    <property type="match status" value="1"/>
</dbReference>
<dbReference type="InParanoid" id="F4S9Z4"/>
<evidence type="ECO:0000313" key="7">
    <source>
        <dbReference type="Proteomes" id="UP000001072"/>
    </source>
</evidence>
<dbReference type="Gene3D" id="2.40.128.700">
    <property type="match status" value="1"/>
</dbReference>
<feature type="domain" description="Malonyl-CoA:ACP transacylase (MAT)" evidence="5">
    <location>
        <begin position="449"/>
        <end position="895"/>
    </location>
</feature>
<keyword evidence="4" id="KW-0378">Hydrolase</keyword>
<evidence type="ECO:0000256" key="2">
    <source>
        <dbReference type="ARBA" id="ARBA00022553"/>
    </source>
</evidence>
<keyword evidence="3" id="KW-0808">Transferase</keyword>
<dbReference type="HOGENOM" id="CLU_252438_0_0_1"/>
<dbReference type="SMART" id="SM00827">
    <property type="entry name" value="PKS_AT"/>
    <property type="match status" value="1"/>
</dbReference>
<dbReference type="InterPro" id="IPR003965">
    <property type="entry name" value="Fatty_acid_synthase"/>
</dbReference>
<dbReference type="InterPro" id="IPR050830">
    <property type="entry name" value="Fungal_FAS"/>
</dbReference>
<dbReference type="InterPro" id="IPR001227">
    <property type="entry name" value="Ac_transferase_dom_sf"/>
</dbReference>
<dbReference type="InterPro" id="IPR014043">
    <property type="entry name" value="Acyl_transferase_dom"/>
</dbReference>
<dbReference type="GO" id="GO:0016787">
    <property type="term" value="F:hydrolase activity"/>
    <property type="evidence" value="ECO:0007669"/>
    <property type="project" value="UniProtKB-KW"/>
</dbReference>
<dbReference type="Pfam" id="PF22235">
    <property type="entry name" value="FAS1_thioest_ins"/>
    <property type="match status" value="1"/>
</dbReference>
<keyword evidence="7" id="KW-1185">Reference proteome</keyword>
<dbReference type="InterPro" id="IPR002539">
    <property type="entry name" value="MaoC-like_dom"/>
</dbReference>
<reference evidence="7" key="1">
    <citation type="journal article" date="2011" name="Proc. Natl. Acad. Sci. U.S.A.">
        <title>Obligate biotrophy features unraveled by the genomic analysis of rust fungi.</title>
        <authorList>
            <person name="Duplessis S."/>
            <person name="Cuomo C.A."/>
            <person name="Lin Y.-C."/>
            <person name="Aerts A."/>
            <person name="Tisserant E."/>
            <person name="Veneault-Fourrey C."/>
            <person name="Joly D.L."/>
            <person name="Hacquard S."/>
            <person name="Amselem J."/>
            <person name="Cantarel B.L."/>
            <person name="Chiu R."/>
            <person name="Coutinho P.M."/>
            <person name="Feau N."/>
            <person name="Field M."/>
            <person name="Frey P."/>
            <person name="Gelhaye E."/>
            <person name="Goldberg J."/>
            <person name="Grabherr M.G."/>
            <person name="Kodira C.D."/>
            <person name="Kohler A."/>
            <person name="Kuees U."/>
            <person name="Lindquist E.A."/>
            <person name="Lucas S.M."/>
            <person name="Mago R."/>
            <person name="Mauceli E."/>
            <person name="Morin E."/>
            <person name="Murat C."/>
            <person name="Pangilinan J.L."/>
            <person name="Park R."/>
            <person name="Pearson M."/>
            <person name="Quesneville H."/>
            <person name="Rouhier N."/>
            <person name="Sakthikumar S."/>
            <person name="Salamov A.A."/>
            <person name="Schmutz J."/>
            <person name="Selles B."/>
            <person name="Shapiro H."/>
            <person name="Tanguay P."/>
            <person name="Tuskan G.A."/>
            <person name="Henrissat B."/>
            <person name="Van de Peer Y."/>
            <person name="Rouze P."/>
            <person name="Ellis J.G."/>
            <person name="Dodds P.N."/>
            <person name="Schein J.E."/>
            <person name="Zhong S."/>
            <person name="Hamelin R.C."/>
            <person name="Grigoriev I.V."/>
            <person name="Szabo L.J."/>
            <person name="Martin F."/>
        </authorList>
    </citation>
    <scope>NUCLEOTIDE SEQUENCE [LARGE SCALE GENOMIC DNA]</scope>
    <source>
        <strain evidence="7">98AG31 / pathotype 3-4-7</strain>
    </source>
</reference>
<dbReference type="Gene3D" id="6.10.140.1400">
    <property type="match status" value="1"/>
</dbReference>